<protein>
    <submittedName>
        <fullName evidence="1">Uncharacterized protein</fullName>
    </submittedName>
</protein>
<dbReference type="EMBL" id="QREH01000001">
    <property type="protein sequence ID" value="REE03772.1"/>
    <property type="molecule type" value="Genomic_DNA"/>
</dbReference>
<reference evidence="1 2" key="1">
    <citation type="submission" date="2018-07" db="EMBL/GenBank/DDBJ databases">
        <title>Sequencing the genomes of 1000 actinobacteria strains.</title>
        <authorList>
            <person name="Klenk H.-P."/>
        </authorList>
    </citation>
    <scope>NUCLEOTIDE SEQUENCE [LARGE SCALE GENOMIC DNA]</scope>
    <source>
        <strain evidence="1 2">DSM 14442</strain>
    </source>
</reference>
<accession>A0A3D9LC86</accession>
<evidence type="ECO:0000313" key="2">
    <source>
        <dbReference type="Proteomes" id="UP000256727"/>
    </source>
</evidence>
<dbReference type="AlphaFoldDB" id="A0A3D9LC86"/>
<organism evidence="1 2">
    <name type="scientific">Citricoccus muralis</name>
    <dbReference type="NCBI Taxonomy" id="169134"/>
    <lineage>
        <taxon>Bacteria</taxon>
        <taxon>Bacillati</taxon>
        <taxon>Actinomycetota</taxon>
        <taxon>Actinomycetes</taxon>
        <taxon>Micrococcales</taxon>
        <taxon>Micrococcaceae</taxon>
        <taxon>Citricoccus</taxon>
    </lineage>
</organism>
<dbReference type="Proteomes" id="UP000256727">
    <property type="component" value="Unassembled WGS sequence"/>
</dbReference>
<proteinExistence type="predicted"/>
<comment type="caution">
    <text evidence="1">The sequence shown here is derived from an EMBL/GenBank/DDBJ whole genome shotgun (WGS) entry which is preliminary data.</text>
</comment>
<evidence type="ECO:0000313" key="1">
    <source>
        <dbReference type="EMBL" id="REE03772.1"/>
    </source>
</evidence>
<gene>
    <name evidence="1" type="ORF">C8E99_1591</name>
</gene>
<sequence length="81" mass="8906">MSRAAEGSLTIARVRPVMAIYPANPIANMATSAMVPERAIKIDSKRLEALEKAVLATEPYDLLLESPLRAKSRNEFSHRIG</sequence>
<name>A0A3D9LC86_9MICC</name>
<keyword evidence="2" id="KW-1185">Reference proteome</keyword>